<dbReference type="PANTHER" id="PTHR23088:SF27">
    <property type="entry name" value="DEAMINATED GLUTATHIONE AMIDASE"/>
    <property type="match status" value="1"/>
</dbReference>
<sequence length="263" mass="27849">MRMAVAQLDVTTDKAQNLATAADLVRQAADQDAVLVLLPEYTMSWDPRPTAEGLRREAEPLDGPFVTGLAEAARDGSVTVVAGMTEDTGTGRPANTVVALGPDGTLLGAYRKVHLYDAFGDKESDRLSAADPEALVLPIGDLHVGVMTCYDLRFPEMARFLVDAGADVLLVPATWMAGPGKGSHWEVLVRARAVENTAYVLAAGQCGRYRTGRSLAVDPAGVVTADLGDEPDVAVVDVDPGTLAAVRERNPSLANRRFAVVPR</sequence>
<dbReference type="Pfam" id="PF00795">
    <property type="entry name" value="CN_hydrolase"/>
    <property type="match status" value="1"/>
</dbReference>
<dbReference type="SUPFAM" id="SSF56317">
    <property type="entry name" value="Carbon-nitrogen hydrolase"/>
    <property type="match status" value="1"/>
</dbReference>
<dbReference type="CDD" id="cd07581">
    <property type="entry name" value="nitrilase_3"/>
    <property type="match status" value="1"/>
</dbReference>
<dbReference type="InterPro" id="IPR036526">
    <property type="entry name" value="C-N_Hydrolase_sf"/>
</dbReference>
<evidence type="ECO:0000259" key="2">
    <source>
        <dbReference type="PROSITE" id="PS50263"/>
    </source>
</evidence>
<keyword evidence="4" id="KW-1185">Reference proteome</keyword>
<reference evidence="4" key="1">
    <citation type="journal article" date="2019" name="Int. J. Syst. Evol. Microbiol.">
        <title>The Global Catalogue of Microorganisms (GCM) 10K type strain sequencing project: providing services to taxonomists for standard genome sequencing and annotation.</title>
        <authorList>
            <consortium name="The Broad Institute Genomics Platform"/>
            <consortium name="The Broad Institute Genome Sequencing Center for Infectious Disease"/>
            <person name="Wu L."/>
            <person name="Ma J."/>
        </authorList>
    </citation>
    <scope>NUCLEOTIDE SEQUENCE [LARGE SCALE GENOMIC DNA]</scope>
    <source>
        <strain evidence="4">JCM 17810</strain>
    </source>
</reference>
<evidence type="ECO:0000313" key="3">
    <source>
        <dbReference type="EMBL" id="GAA4421815.1"/>
    </source>
</evidence>
<evidence type="ECO:0000313" key="4">
    <source>
        <dbReference type="Proteomes" id="UP001500622"/>
    </source>
</evidence>
<dbReference type="Proteomes" id="UP001500622">
    <property type="component" value="Unassembled WGS sequence"/>
</dbReference>
<feature type="domain" description="CN hydrolase" evidence="2">
    <location>
        <begin position="1"/>
        <end position="240"/>
    </location>
</feature>
<dbReference type="EMBL" id="BAABGN010000006">
    <property type="protein sequence ID" value="GAA4421815.1"/>
    <property type="molecule type" value="Genomic_DNA"/>
</dbReference>
<protein>
    <submittedName>
        <fullName evidence="3">Carbon-nitrogen hydrolase family protein</fullName>
    </submittedName>
</protein>
<comment type="caution">
    <text evidence="3">The sequence shown here is derived from an EMBL/GenBank/DDBJ whole genome shotgun (WGS) entry which is preliminary data.</text>
</comment>
<evidence type="ECO:0000256" key="1">
    <source>
        <dbReference type="ARBA" id="ARBA00010613"/>
    </source>
</evidence>
<dbReference type="GO" id="GO:0016787">
    <property type="term" value="F:hydrolase activity"/>
    <property type="evidence" value="ECO:0007669"/>
    <property type="project" value="UniProtKB-KW"/>
</dbReference>
<dbReference type="PROSITE" id="PS01227">
    <property type="entry name" value="UPF0012"/>
    <property type="match status" value="1"/>
</dbReference>
<dbReference type="RefSeq" id="WP_345215655.1">
    <property type="nucleotide sequence ID" value="NZ_BAABGN010000006.1"/>
</dbReference>
<dbReference type="Gene3D" id="3.60.110.10">
    <property type="entry name" value="Carbon-nitrogen hydrolase"/>
    <property type="match status" value="1"/>
</dbReference>
<dbReference type="PROSITE" id="PS50263">
    <property type="entry name" value="CN_HYDROLASE"/>
    <property type="match status" value="1"/>
</dbReference>
<dbReference type="InterPro" id="IPR003010">
    <property type="entry name" value="C-N_Hydrolase"/>
</dbReference>
<proteinExistence type="inferred from homology"/>
<keyword evidence="3" id="KW-0378">Hydrolase</keyword>
<comment type="similarity">
    <text evidence="1">Belongs to the carbon-nitrogen hydrolase superfamily. NIT1/NIT2 family.</text>
</comment>
<accession>A0ABP8L469</accession>
<gene>
    <name evidence="3" type="ORF">GCM10023169_15220</name>
</gene>
<dbReference type="PANTHER" id="PTHR23088">
    <property type="entry name" value="NITRILASE-RELATED"/>
    <property type="match status" value="1"/>
</dbReference>
<name>A0ABP8L469_9MICO</name>
<organism evidence="3 4">
    <name type="scientific">Georgenia halophila</name>
    <dbReference type="NCBI Taxonomy" id="620889"/>
    <lineage>
        <taxon>Bacteria</taxon>
        <taxon>Bacillati</taxon>
        <taxon>Actinomycetota</taxon>
        <taxon>Actinomycetes</taxon>
        <taxon>Micrococcales</taxon>
        <taxon>Bogoriellaceae</taxon>
        <taxon>Georgenia</taxon>
    </lineage>
</organism>
<dbReference type="InterPro" id="IPR001110">
    <property type="entry name" value="UPF0012_CS"/>
</dbReference>